<keyword evidence="1" id="KW-0812">Transmembrane</keyword>
<evidence type="ECO:0000256" key="1">
    <source>
        <dbReference type="SAM" id="Phobius"/>
    </source>
</evidence>
<dbReference type="AlphaFoldDB" id="A0A2N3LJ66"/>
<organism evidence="2 3">
    <name type="scientific">Heyndrickxia camelliae</name>
    <dbReference type="NCBI Taxonomy" id="1707093"/>
    <lineage>
        <taxon>Bacteria</taxon>
        <taxon>Bacillati</taxon>
        <taxon>Bacillota</taxon>
        <taxon>Bacilli</taxon>
        <taxon>Bacillales</taxon>
        <taxon>Bacillaceae</taxon>
        <taxon>Heyndrickxia</taxon>
    </lineage>
</organism>
<sequence length="93" mass="10909">MEVFHKFADFLWDGLILKYVSERDIVIPYLLFLIMGVVFELFLLVLAIISAYLLFSFEYMPDISYFASIGILILLFLLNLLMLRAVKNKVKPR</sequence>
<gene>
    <name evidence="2" type="ORF">CWO92_13260</name>
</gene>
<reference evidence="2 3" key="1">
    <citation type="submission" date="2017-11" db="EMBL/GenBank/DDBJ databases">
        <title>Bacillus camelliae sp. nov., isolated from pu'er tea.</title>
        <authorList>
            <person name="Niu L."/>
        </authorList>
    </citation>
    <scope>NUCLEOTIDE SEQUENCE [LARGE SCALE GENOMIC DNA]</scope>
    <source>
        <strain evidence="2 3">7578-1</strain>
    </source>
</reference>
<comment type="caution">
    <text evidence="2">The sequence shown here is derived from an EMBL/GenBank/DDBJ whole genome shotgun (WGS) entry which is preliminary data.</text>
</comment>
<keyword evidence="1" id="KW-0472">Membrane</keyword>
<protein>
    <submittedName>
        <fullName evidence="2">Uncharacterized protein</fullName>
    </submittedName>
</protein>
<feature type="transmembrane region" description="Helical" evidence="1">
    <location>
        <begin position="26"/>
        <end position="57"/>
    </location>
</feature>
<evidence type="ECO:0000313" key="3">
    <source>
        <dbReference type="Proteomes" id="UP000233440"/>
    </source>
</evidence>
<accession>A0A2N3LJ66</accession>
<dbReference type="Proteomes" id="UP000233440">
    <property type="component" value="Unassembled WGS sequence"/>
</dbReference>
<dbReference type="RefSeq" id="WP_101354696.1">
    <property type="nucleotide sequence ID" value="NZ_PIQO01000009.1"/>
</dbReference>
<dbReference type="OrthoDB" id="2907748at2"/>
<feature type="transmembrane region" description="Helical" evidence="1">
    <location>
        <begin position="63"/>
        <end position="83"/>
    </location>
</feature>
<keyword evidence="1" id="KW-1133">Transmembrane helix</keyword>
<proteinExistence type="predicted"/>
<name>A0A2N3LJ66_9BACI</name>
<evidence type="ECO:0000313" key="2">
    <source>
        <dbReference type="EMBL" id="PKR84672.1"/>
    </source>
</evidence>
<dbReference type="EMBL" id="PIQO01000009">
    <property type="protein sequence ID" value="PKR84672.1"/>
    <property type="molecule type" value="Genomic_DNA"/>
</dbReference>
<keyword evidence="3" id="KW-1185">Reference proteome</keyword>